<dbReference type="SMART" id="SM00301">
    <property type="entry name" value="DM"/>
    <property type="match status" value="1"/>
</dbReference>
<dbReference type="Gene3D" id="4.10.1040.10">
    <property type="entry name" value="DM DNA-binding domain"/>
    <property type="match status" value="1"/>
</dbReference>
<comment type="caution">
    <text evidence="8">The sequence shown here is derived from an EMBL/GenBank/DDBJ whole genome shotgun (WGS) entry which is preliminary data.</text>
</comment>
<dbReference type="Proteomes" id="UP000682733">
    <property type="component" value="Unassembled WGS sequence"/>
</dbReference>
<feature type="domain" description="DM" evidence="7">
    <location>
        <begin position="47"/>
        <end position="94"/>
    </location>
</feature>
<dbReference type="EMBL" id="CAJNOK010012474">
    <property type="protein sequence ID" value="CAF1164259.1"/>
    <property type="molecule type" value="Genomic_DNA"/>
</dbReference>
<feature type="region of interest" description="Disordered" evidence="6">
    <location>
        <begin position="1"/>
        <end position="30"/>
    </location>
</feature>
<keyword evidence="2 5" id="KW-0862">Zinc</keyword>
<dbReference type="Pfam" id="PF00751">
    <property type="entry name" value="DM"/>
    <property type="match status" value="1"/>
</dbReference>
<dbReference type="InterPro" id="IPR001275">
    <property type="entry name" value="DM_DNA-bd"/>
</dbReference>
<dbReference type="EMBL" id="CAJOBC010000709">
    <property type="protein sequence ID" value="CAF3617400.1"/>
    <property type="molecule type" value="Genomic_DNA"/>
</dbReference>
<gene>
    <name evidence="8" type="ORF">GPM918_LOCUS5013</name>
    <name evidence="9" type="ORF">OVA965_LOCUS22248</name>
    <name evidence="10" type="ORF">SRO942_LOCUS5021</name>
    <name evidence="11" type="ORF">TMI583_LOCUS22960</name>
</gene>
<dbReference type="InterPro" id="IPR036407">
    <property type="entry name" value="DM_DNA-bd_sf"/>
</dbReference>
<evidence type="ECO:0000256" key="6">
    <source>
        <dbReference type="SAM" id="MobiDB-lite"/>
    </source>
</evidence>
<accession>A0A813UP79</accession>
<dbReference type="EMBL" id="CAJNOQ010000707">
    <property type="protein sequence ID" value="CAF0830208.1"/>
    <property type="molecule type" value="Genomic_DNA"/>
</dbReference>
<dbReference type="PANTHER" id="PTHR12322:SF53">
    <property type="entry name" value="DOUBLESEX-MAB RELATED 11E"/>
    <property type="match status" value="1"/>
</dbReference>
<dbReference type="GO" id="GO:0000981">
    <property type="term" value="F:DNA-binding transcription factor activity, RNA polymerase II-specific"/>
    <property type="evidence" value="ECO:0007669"/>
    <property type="project" value="TreeGrafter"/>
</dbReference>
<dbReference type="PROSITE" id="PS50809">
    <property type="entry name" value="DM_2"/>
    <property type="match status" value="1"/>
</dbReference>
<evidence type="ECO:0000313" key="12">
    <source>
        <dbReference type="Proteomes" id="UP000663829"/>
    </source>
</evidence>
<organism evidence="8 12">
    <name type="scientific">Didymodactylos carnosus</name>
    <dbReference type="NCBI Taxonomy" id="1234261"/>
    <lineage>
        <taxon>Eukaryota</taxon>
        <taxon>Metazoa</taxon>
        <taxon>Spiralia</taxon>
        <taxon>Gnathifera</taxon>
        <taxon>Rotifera</taxon>
        <taxon>Eurotatoria</taxon>
        <taxon>Bdelloidea</taxon>
        <taxon>Philodinida</taxon>
        <taxon>Philodinidae</taxon>
        <taxon>Didymodactylos</taxon>
    </lineage>
</organism>
<evidence type="ECO:0000256" key="2">
    <source>
        <dbReference type="ARBA" id="ARBA00022833"/>
    </source>
</evidence>
<protein>
    <recommendedName>
        <fullName evidence="7">DM domain-containing protein</fullName>
    </recommendedName>
</protein>
<dbReference type="EMBL" id="CAJOBA010033995">
    <property type="protein sequence ID" value="CAF3975847.1"/>
    <property type="molecule type" value="Genomic_DNA"/>
</dbReference>
<dbReference type="PANTHER" id="PTHR12322">
    <property type="entry name" value="DOUBLESEX AND MAB-3 RELATED TRANSCRIPTION FACTOR DMRT"/>
    <property type="match status" value="1"/>
</dbReference>
<evidence type="ECO:0000256" key="3">
    <source>
        <dbReference type="ARBA" id="ARBA00023125"/>
    </source>
</evidence>
<dbReference type="OrthoDB" id="6162476at2759"/>
<keyword evidence="1 5" id="KW-0479">Metal-binding</keyword>
<dbReference type="PROSITE" id="PS40000">
    <property type="entry name" value="DM_1"/>
    <property type="match status" value="1"/>
</dbReference>
<evidence type="ECO:0000259" key="7">
    <source>
        <dbReference type="PROSITE" id="PS50809"/>
    </source>
</evidence>
<evidence type="ECO:0000256" key="1">
    <source>
        <dbReference type="ARBA" id="ARBA00022723"/>
    </source>
</evidence>
<feature type="DNA-binding region" description="DM" evidence="5">
    <location>
        <begin position="47"/>
        <end position="94"/>
    </location>
</feature>
<dbReference type="Proteomes" id="UP000663829">
    <property type="component" value="Unassembled WGS sequence"/>
</dbReference>
<dbReference type="AlphaFoldDB" id="A0A813UP79"/>
<dbReference type="InterPro" id="IPR026607">
    <property type="entry name" value="DMRT"/>
</dbReference>
<evidence type="ECO:0000256" key="4">
    <source>
        <dbReference type="ARBA" id="ARBA00023242"/>
    </source>
</evidence>
<proteinExistence type="predicted"/>
<keyword evidence="3 5" id="KW-0238">DNA-binding</keyword>
<dbReference type="Proteomes" id="UP000677228">
    <property type="component" value="Unassembled WGS sequence"/>
</dbReference>
<dbReference type="GO" id="GO:0007548">
    <property type="term" value="P:sex differentiation"/>
    <property type="evidence" value="ECO:0007669"/>
    <property type="project" value="TreeGrafter"/>
</dbReference>
<evidence type="ECO:0000256" key="5">
    <source>
        <dbReference type="PROSITE-ProRule" id="PRU00070"/>
    </source>
</evidence>
<dbReference type="Proteomes" id="UP000681722">
    <property type="component" value="Unassembled WGS sequence"/>
</dbReference>
<evidence type="ECO:0000313" key="8">
    <source>
        <dbReference type="EMBL" id="CAF0830208.1"/>
    </source>
</evidence>
<dbReference type="SUPFAM" id="SSF82927">
    <property type="entry name" value="Cysteine-rich DNA binding domain, (DM domain)"/>
    <property type="match status" value="1"/>
</dbReference>
<reference evidence="8" key="1">
    <citation type="submission" date="2021-02" db="EMBL/GenBank/DDBJ databases">
        <authorList>
            <person name="Nowell W R."/>
        </authorList>
    </citation>
    <scope>NUCLEOTIDE SEQUENCE</scope>
</reference>
<dbReference type="GO" id="GO:0000978">
    <property type="term" value="F:RNA polymerase II cis-regulatory region sequence-specific DNA binding"/>
    <property type="evidence" value="ECO:0007669"/>
    <property type="project" value="TreeGrafter"/>
</dbReference>
<keyword evidence="4 5" id="KW-0539">Nucleus</keyword>
<evidence type="ECO:0000313" key="11">
    <source>
        <dbReference type="EMBL" id="CAF3975847.1"/>
    </source>
</evidence>
<comment type="subcellular location">
    <subcellularLocation>
        <location evidence="5">Nucleus</location>
    </subcellularLocation>
</comment>
<name>A0A813UP79_9BILA</name>
<dbReference type="GO" id="GO:0046872">
    <property type="term" value="F:metal ion binding"/>
    <property type="evidence" value="ECO:0007669"/>
    <property type="project" value="UniProtKB-KW"/>
</dbReference>
<evidence type="ECO:0000313" key="10">
    <source>
        <dbReference type="EMBL" id="CAF3617400.1"/>
    </source>
</evidence>
<evidence type="ECO:0000313" key="9">
    <source>
        <dbReference type="EMBL" id="CAF1164259.1"/>
    </source>
</evidence>
<keyword evidence="12" id="KW-1185">Reference proteome</keyword>
<dbReference type="FunFam" id="4.10.1040.10:FF:000001">
    <property type="entry name" value="doublesex- and mab-3-related transcription factor 1"/>
    <property type="match status" value="1"/>
</dbReference>
<sequence>MTDDANEDNTTVHKGRSSIDSVSEGDDTSSITIERPINRKLLRTPKCARCRNHGVVSCLKGHKKYCRWRDCTCASCLLVVERQRIMAAQVALRRQQATNHSKTTNSNTKCKASAILLEQKRLAVQRNLRQLQESSITRDVIKNLKARLPHGNDNNRFSQPILNDRLRKRRCFADKELEALTIKPLEHYPLIYGSSNVTPIGTTYIDRLLIQNSKFPNLFSPNSVSLDKISSDFPVISAFRMTKSQTPTLHLLDNMIVINSNCKFATPSSLHVHSLTTTTAENVDENENGPTNNQKKLTDFSVSAIIGGKEEKSWHMI</sequence>
<dbReference type="GO" id="GO:0005634">
    <property type="term" value="C:nucleus"/>
    <property type="evidence" value="ECO:0007669"/>
    <property type="project" value="UniProtKB-SubCell"/>
</dbReference>